<evidence type="ECO:0000256" key="1">
    <source>
        <dbReference type="ARBA" id="ARBA00008601"/>
    </source>
</evidence>
<sequence>MSPELITLTMIPATTSSSLSIRRRKPMKQLRLSLSKDATTPTTHKRQRLAPPPPPPPQNHISYQNGPVAILPYLYIGNETNAHCLDQLDNIDCLLNVATEVTKPSYTTYPWSKTNTAAAKGYYKLATLQHGETLRLADAMRLLDEAKKRKKVVLVHCQCGVARSATVVIAYIMHSLHLSLHDAYAFVQRRAPAIGPNLALLYQLQSLDQKKKNKDASSSHRWNNTLESQPRKRKLQC</sequence>
<dbReference type="PROSITE" id="PS50056">
    <property type="entry name" value="TYR_PHOSPHATASE_2"/>
    <property type="match status" value="1"/>
</dbReference>
<evidence type="ECO:0000256" key="3">
    <source>
        <dbReference type="ARBA" id="ARBA00022801"/>
    </source>
</evidence>
<dbReference type="PANTHER" id="PTHR10159:SF519">
    <property type="entry name" value="DUAL SPECIFICITY PROTEIN PHOSPHATASE MPK3"/>
    <property type="match status" value="1"/>
</dbReference>
<feature type="domain" description="Tyrosine-protein phosphatase" evidence="6">
    <location>
        <begin position="66"/>
        <end position="213"/>
    </location>
</feature>
<dbReference type="GO" id="GO:0043409">
    <property type="term" value="P:negative regulation of MAPK cascade"/>
    <property type="evidence" value="ECO:0007669"/>
    <property type="project" value="TreeGrafter"/>
</dbReference>
<keyword evidence="4" id="KW-0904">Protein phosphatase</keyword>
<dbReference type="SUPFAM" id="SSF52799">
    <property type="entry name" value="(Phosphotyrosine protein) phosphatases II"/>
    <property type="match status" value="1"/>
</dbReference>
<dbReference type="InterPro" id="IPR016130">
    <property type="entry name" value="Tyr_Pase_AS"/>
</dbReference>
<accession>A0A168LM80</accession>
<comment type="similarity">
    <text evidence="1">Belongs to the protein-tyrosine phosphatase family. Non-receptor class dual specificity subfamily.</text>
</comment>
<gene>
    <name evidence="8" type="primary">ABSGL_02544.1 scaffold 3452</name>
</gene>
<name>A0A168LM80_ABSGL</name>
<dbReference type="InParanoid" id="A0A168LM80"/>
<dbReference type="AlphaFoldDB" id="A0A168LM80"/>
<reference evidence="8" key="1">
    <citation type="submission" date="2016-04" db="EMBL/GenBank/DDBJ databases">
        <authorList>
            <person name="Evans L.H."/>
            <person name="Alamgir A."/>
            <person name="Owens N."/>
            <person name="Weber N.D."/>
            <person name="Virtaneva K."/>
            <person name="Barbian K."/>
            <person name="Babar A."/>
            <person name="Rosenke K."/>
        </authorList>
    </citation>
    <scope>NUCLEOTIDE SEQUENCE [LARGE SCALE GENOMIC DNA]</scope>
    <source>
        <strain evidence="8">CBS 101.48</strain>
    </source>
</reference>
<dbReference type="EC" id="3.1.3.48" evidence="2"/>
<feature type="domain" description="Tyrosine specific protein phosphatases" evidence="7">
    <location>
        <begin position="134"/>
        <end position="194"/>
    </location>
</feature>
<evidence type="ECO:0000256" key="4">
    <source>
        <dbReference type="ARBA" id="ARBA00022912"/>
    </source>
</evidence>
<dbReference type="InterPro" id="IPR029021">
    <property type="entry name" value="Prot-tyrosine_phosphatase-like"/>
</dbReference>
<dbReference type="InterPro" id="IPR020422">
    <property type="entry name" value="TYR_PHOSPHATASE_DUAL_dom"/>
</dbReference>
<organism evidence="8">
    <name type="scientific">Absidia glauca</name>
    <name type="common">Pin mould</name>
    <dbReference type="NCBI Taxonomy" id="4829"/>
    <lineage>
        <taxon>Eukaryota</taxon>
        <taxon>Fungi</taxon>
        <taxon>Fungi incertae sedis</taxon>
        <taxon>Mucoromycota</taxon>
        <taxon>Mucoromycotina</taxon>
        <taxon>Mucoromycetes</taxon>
        <taxon>Mucorales</taxon>
        <taxon>Cunninghamellaceae</taxon>
        <taxon>Absidia</taxon>
    </lineage>
</organism>
<evidence type="ECO:0000256" key="2">
    <source>
        <dbReference type="ARBA" id="ARBA00013064"/>
    </source>
</evidence>
<dbReference type="Gene3D" id="3.90.190.10">
    <property type="entry name" value="Protein tyrosine phosphatase superfamily"/>
    <property type="match status" value="1"/>
</dbReference>
<evidence type="ECO:0000259" key="6">
    <source>
        <dbReference type="PROSITE" id="PS50054"/>
    </source>
</evidence>
<dbReference type="FunCoup" id="A0A168LM80">
    <property type="interactions" value="313"/>
</dbReference>
<feature type="region of interest" description="Disordered" evidence="5">
    <location>
        <begin position="212"/>
        <end position="237"/>
    </location>
</feature>
<dbReference type="GO" id="GO:0005737">
    <property type="term" value="C:cytoplasm"/>
    <property type="evidence" value="ECO:0007669"/>
    <property type="project" value="TreeGrafter"/>
</dbReference>
<protein>
    <recommendedName>
        <fullName evidence="2">protein-tyrosine-phosphatase</fullName>
        <ecNumber evidence="2">3.1.3.48</ecNumber>
    </recommendedName>
</protein>
<dbReference type="PANTHER" id="PTHR10159">
    <property type="entry name" value="DUAL SPECIFICITY PROTEIN PHOSPHATASE"/>
    <property type="match status" value="1"/>
</dbReference>
<dbReference type="GO" id="GO:0033550">
    <property type="term" value="F:MAP kinase tyrosine phosphatase activity"/>
    <property type="evidence" value="ECO:0007669"/>
    <property type="project" value="TreeGrafter"/>
</dbReference>
<dbReference type="OrthoDB" id="2017893at2759"/>
<dbReference type="OMA" id="HVEREYK"/>
<dbReference type="SMART" id="SM00195">
    <property type="entry name" value="DSPc"/>
    <property type="match status" value="1"/>
</dbReference>
<dbReference type="PROSITE" id="PS50054">
    <property type="entry name" value="TYR_PHOSPHATASE_DUAL"/>
    <property type="match status" value="1"/>
</dbReference>
<evidence type="ECO:0000259" key="7">
    <source>
        <dbReference type="PROSITE" id="PS50056"/>
    </source>
</evidence>
<dbReference type="PROSITE" id="PS00383">
    <property type="entry name" value="TYR_PHOSPHATASE_1"/>
    <property type="match status" value="1"/>
</dbReference>
<evidence type="ECO:0000256" key="5">
    <source>
        <dbReference type="SAM" id="MobiDB-lite"/>
    </source>
</evidence>
<dbReference type="InterPro" id="IPR000387">
    <property type="entry name" value="Tyr_Pase_dom"/>
</dbReference>
<dbReference type="Proteomes" id="UP000078561">
    <property type="component" value="Unassembled WGS sequence"/>
</dbReference>
<dbReference type="STRING" id="4829.A0A168LM80"/>
<dbReference type="GO" id="GO:0008330">
    <property type="term" value="F:protein tyrosine/threonine phosphatase activity"/>
    <property type="evidence" value="ECO:0007669"/>
    <property type="project" value="TreeGrafter"/>
</dbReference>
<dbReference type="InterPro" id="IPR000340">
    <property type="entry name" value="Dual-sp_phosphatase_cat-dom"/>
</dbReference>
<dbReference type="GO" id="GO:0017017">
    <property type="term" value="F:MAP kinase tyrosine/serine/threonine phosphatase activity"/>
    <property type="evidence" value="ECO:0007669"/>
    <property type="project" value="TreeGrafter"/>
</dbReference>
<feature type="region of interest" description="Disordered" evidence="5">
    <location>
        <begin position="32"/>
        <end position="60"/>
    </location>
</feature>
<keyword evidence="3" id="KW-0378">Hydrolase</keyword>
<evidence type="ECO:0000313" key="8">
    <source>
        <dbReference type="EMBL" id="SAL97086.1"/>
    </source>
</evidence>
<dbReference type="EMBL" id="LT551507">
    <property type="protein sequence ID" value="SAL97086.1"/>
    <property type="molecule type" value="Genomic_DNA"/>
</dbReference>
<proteinExistence type="inferred from homology"/>
<evidence type="ECO:0000313" key="9">
    <source>
        <dbReference type="Proteomes" id="UP000078561"/>
    </source>
</evidence>
<feature type="compositionally biased region" description="Polar residues" evidence="5">
    <location>
        <begin position="219"/>
        <end position="228"/>
    </location>
</feature>
<keyword evidence="9" id="KW-1185">Reference proteome</keyword>
<dbReference type="Pfam" id="PF00782">
    <property type="entry name" value="DSPc"/>
    <property type="match status" value="1"/>
</dbReference>